<evidence type="ECO:0000259" key="3">
    <source>
        <dbReference type="Pfam" id="PF08338"/>
    </source>
</evidence>
<evidence type="ECO:0000256" key="1">
    <source>
        <dbReference type="ARBA" id="ARBA00009353"/>
    </source>
</evidence>
<accession>A0A1M5A524</accession>
<organism evidence="4 5">
    <name type="scientific">Flavobacterium fontis</name>
    <dbReference type="NCBI Taxonomy" id="1124188"/>
    <lineage>
        <taxon>Bacteria</taxon>
        <taxon>Pseudomonadati</taxon>
        <taxon>Bacteroidota</taxon>
        <taxon>Flavobacteriia</taxon>
        <taxon>Flavobacteriales</taxon>
        <taxon>Flavobacteriaceae</taxon>
        <taxon>Flavobacterium</taxon>
    </lineage>
</organism>
<dbReference type="Gene3D" id="3.40.50.720">
    <property type="entry name" value="NAD(P)-binding Rossmann-like Domain"/>
    <property type="match status" value="1"/>
</dbReference>
<dbReference type="PANTHER" id="PTHR11092:SF0">
    <property type="entry name" value="EPIMERASE FAMILY PROTEIN SDR39U1"/>
    <property type="match status" value="1"/>
</dbReference>
<name>A0A1M5A524_9FLAO</name>
<dbReference type="Pfam" id="PF08338">
    <property type="entry name" value="DUF1731"/>
    <property type="match status" value="1"/>
</dbReference>
<sequence>MRILITGGSGLIGHALTKYLVQKGHHVHWLTMQKSSKNVPDGVQTFYWNPAEGKIDDQCWNGVDALVHLAGATIAKRWTPNYKTILLESRVVSANVLYASLKKVPQHQVKHILSASGTAIYPDDNKAVYTEDSQVQSNTFLGTLVQRWEAAVDQFSKLDLPVTKVRTGVVYAREGGALEPIVQPIRWGMGAIFGSGKQMQSWIHLHDIVQLYAWLLEQGHAGVFNGVAPHAVSNKAQTKMIAHLLKRPIWLPPVPRWVMKLILGDMHELLFNDKKILPQRAMDLGFTFTYPDAQKAFENLLP</sequence>
<evidence type="ECO:0000313" key="4">
    <source>
        <dbReference type="EMBL" id="SHF25393.1"/>
    </source>
</evidence>
<gene>
    <name evidence="4" type="ORF">SAMN05444377_105155</name>
</gene>
<reference evidence="4 5" key="1">
    <citation type="submission" date="2016-11" db="EMBL/GenBank/DDBJ databases">
        <authorList>
            <person name="Jaros S."/>
            <person name="Januszkiewicz K."/>
            <person name="Wedrychowicz H."/>
        </authorList>
    </citation>
    <scope>NUCLEOTIDE SEQUENCE [LARGE SCALE GENOMIC DNA]</scope>
    <source>
        <strain evidence="4 5">DSM 25660</strain>
    </source>
</reference>
<dbReference type="SUPFAM" id="SSF51735">
    <property type="entry name" value="NAD(P)-binding Rossmann-fold domains"/>
    <property type="match status" value="1"/>
</dbReference>
<dbReference type="EMBL" id="FQVQ01000005">
    <property type="protein sequence ID" value="SHF25393.1"/>
    <property type="molecule type" value="Genomic_DNA"/>
</dbReference>
<dbReference type="OrthoDB" id="9801773at2"/>
<dbReference type="Pfam" id="PF01370">
    <property type="entry name" value="Epimerase"/>
    <property type="match status" value="1"/>
</dbReference>
<dbReference type="PANTHER" id="PTHR11092">
    <property type="entry name" value="SUGAR NUCLEOTIDE EPIMERASE RELATED"/>
    <property type="match status" value="1"/>
</dbReference>
<proteinExistence type="inferred from homology"/>
<comment type="similarity">
    <text evidence="1">Belongs to the NAD(P)-dependent epimerase/dehydratase family. SDR39U1 subfamily.</text>
</comment>
<dbReference type="AlphaFoldDB" id="A0A1M5A524"/>
<dbReference type="InterPro" id="IPR010099">
    <property type="entry name" value="SDR39U1"/>
</dbReference>
<evidence type="ECO:0000313" key="5">
    <source>
        <dbReference type="Proteomes" id="UP000184147"/>
    </source>
</evidence>
<evidence type="ECO:0008006" key="6">
    <source>
        <dbReference type="Google" id="ProtNLM"/>
    </source>
</evidence>
<dbReference type="InterPro" id="IPR036291">
    <property type="entry name" value="NAD(P)-bd_dom_sf"/>
</dbReference>
<dbReference type="InterPro" id="IPR001509">
    <property type="entry name" value="Epimerase_deHydtase"/>
</dbReference>
<feature type="domain" description="NAD-dependent epimerase/dehydratase" evidence="2">
    <location>
        <begin position="3"/>
        <end position="224"/>
    </location>
</feature>
<dbReference type="NCBIfam" id="TIGR01777">
    <property type="entry name" value="yfcH"/>
    <property type="match status" value="1"/>
</dbReference>
<dbReference type="RefSeq" id="WP_073362684.1">
    <property type="nucleotide sequence ID" value="NZ_FQVQ01000005.1"/>
</dbReference>
<dbReference type="Proteomes" id="UP000184147">
    <property type="component" value="Unassembled WGS sequence"/>
</dbReference>
<dbReference type="STRING" id="1124188.SAMN05444377_105155"/>
<dbReference type="InterPro" id="IPR013549">
    <property type="entry name" value="DUF1731"/>
</dbReference>
<evidence type="ECO:0000259" key="2">
    <source>
        <dbReference type="Pfam" id="PF01370"/>
    </source>
</evidence>
<feature type="domain" description="DUF1731" evidence="3">
    <location>
        <begin position="254"/>
        <end position="300"/>
    </location>
</feature>
<protein>
    <recommendedName>
        <fullName evidence="6">TIGR01777 family protein</fullName>
    </recommendedName>
</protein>
<keyword evidence="5" id="KW-1185">Reference proteome</keyword>